<keyword evidence="5" id="KW-1185">Reference proteome</keyword>
<dbReference type="Proteomes" id="UP000199400">
    <property type="component" value="Unassembled WGS sequence"/>
</dbReference>
<evidence type="ECO:0000313" key="5">
    <source>
        <dbReference type="Proteomes" id="UP000199400"/>
    </source>
</evidence>
<dbReference type="PRINTS" id="PR00081">
    <property type="entry name" value="GDHRDH"/>
</dbReference>
<accession>A0A1I2ECV6</accession>
<dbReference type="STRING" id="54.SAMN02745121_06011"/>
<name>A0A1I2ECV6_9BACT</name>
<dbReference type="GO" id="GO:0016491">
    <property type="term" value="F:oxidoreductase activity"/>
    <property type="evidence" value="ECO:0007669"/>
    <property type="project" value="UniProtKB-KW"/>
</dbReference>
<gene>
    <name evidence="4" type="ORF">SAMN02745121_06011</name>
</gene>
<dbReference type="Gene3D" id="3.40.50.720">
    <property type="entry name" value="NAD(P)-binding Rossmann-like Domain"/>
    <property type="match status" value="1"/>
</dbReference>
<dbReference type="InterPro" id="IPR057326">
    <property type="entry name" value="KR_dom"/>
</dbReference>
<dbReference type="NCBIfam" id="NF009466">
    <property type="entry name" value="PRK12826.1-2"/>
    <property type="match status" value="1"/>
</dbReference>
<evidence type="ECO:0000313" key="4">
    <source>
        <dbReference type="EMBL" id="SFE90473.1"/>
    </source>
</evidence>
<dbReference type="AlphaFoldDB" id="A0A1I2ECV6"/>
<evidence type="ECO:0000259" key="3">
    <source>
        <dbReference type="SMART" id="SM00822"/>
    </source>
</evidence>
<reference evidence="5" key="1">
    <citation type="submission" date="2016-10" db="EMBL/GenBank/DDBJ databases">
        <authorList>
            <person name="Varghese N."/>
            <person name="Submissions S."/>
        </authorList>
    </citation>
    <scope>NUCLEOTIDE SEQUENCE [LARGE SCALE GENOMIC DNA]</scope>
    <source>
        <strain evidence="5">ATCC 25963</strain>
    </source>
</reference>
<dbReference type="SUPFAM" id="SSF51735">
    <property type="entry name" value="NAD(P)-binding Rossmann-fold domains"/>
    <property type="match status" value="1"/>
</dbReference>
<dbReference type="SMART" id="SM00822">
    <property type="entry name" value="PKS_KR"/>
    <property type="match status" value="1"/>
</dbReference>
<evidence type="ECO:0000256" key="2">
    <source>
        <dbReference type="ARBA" id="ARBA00023002"/>
    </source>
</evidence>
<dbReference type="PRINTS" id="PR00080">
    <property type="entry name" value="SDRFAMILY"/>
</dbReference>
<dbReference type="RefSeq" id="WP_096332508.1">
    <property type="nucleotide sequence ID" value="NZ_FOMX01000022.1"/>
</dbReference>
<dbReference type="FunFam" id="3.40.50.720:FF:000173">
    <property type="entry name" value="3-oxoacyl-[acyl-carrier protein] reductase"/>
    <property type="match status" value="1"/>
</dbReference>
<dbReference type="InterPro" id="IPR050259">
    <property type="entry name" value="SDR"/>
</dbReference>
<proteinExistence type="inferred from homology"/>
<dbReference type="PANTHER" id="PTHR42879:SF2">
    <property type="entry name" value="3-OXOACYL-[ACYL-CARRIER-PROTEIN] REDUCTASE FABG"/>
    <property type="match status" value="1"/>
</dbReference>
<comment type="similarity">
    <text evidence="1">Belongs to the short-chain dehydrogenases/reductases (SDR) family.</text>
</comment>
<dbReference type="Pfam" id="PF13561">
    <property type="entry name" value="adh_short_C2"/>
    <property type="match status" value="1"/>
</dbReference>
<dbReference type="OrthoDB" id="9804774at2"/>
<sequence>MKPRALVTGASRGIGAAIAEALAAAGHPIVLNYRSDDAAAEAVAARIRAAGGEVVLSRFDVGDDAAADAAMTAILADPRPLGVVVNNAGIARDAPFPALERADWEAVLRTTLGGFYNVTRPVIMPMVRRKWGRIITMSSVSAQLGNRGQVAYAAAKAGVIGATRSLALELARKGVTVNAVAPGLVDTDMIKDVPLDHVMPRIPAQRLGTAPEVAALVAFLASDAAAYITGQVIGVNGGMV</sequence>
<protein>
    <submittedName>
        <fullName evidence="4">3-oxoacyl-[acyl-carrier protein] reductase</fullName>
    </submittedName>
</protein>
<feature type="domain" description="Ketoreductase" evidence="3">
    <location>
        <begin position="3"/>
        <end position="193"/>
    </location>
</feature>
<dbReference type="PANTHER" id="PTHR42879">
    <property type="entry name" value="3-OXOACYL-(ACYL-CARRIER-PROTEIN) REDUCTASE"/>
    <property type="match status" value="1"/>
</dbReference>
<dbReference type="NCBIfam" id="NF004200">
    <property type="entry name" value="PRK05653.1-5"/>
    <property type="match status" value="1"/>
</dbReference>
<organism evidence="4 5">
    <name type="scientific">Nannocystis exedens</name>
    <dbReference type="NCBI Taxonomy" id="54"/>
    <lineage>
        <taxon>Bacteria</taxon>
        <taxon>Pseudomonadati</taxon>
        <taxon>Myxococcota</taxon>
        <taxon>Polyangia</taxon>
        <taxon>Nannocystales</taxon>
        <taxon>Nannocystaceae</taxon>
        <taxon>Nannocystis</taxon>
    </lineage>
</organism>
<dbReference type="InterPro" id="IPR036291">
    <property type="entry name" value="NAD(P)-bd_dom_sf"/>
</dbReference>
<evidence type="ECO:0000256" key="1">
    <source>
        <dbReference type="ARBA" id="ARBA00006484"/>
    </source>
</evidence>
<keyword evidence="2" id="KW-0560">Oxidoreductase</keyword>
<dbReference type="EMBL" id="FOMX01000022">
    <property type="protein sequence ID" value="SFE90473.1"/>
    <property type="molecule type" value="Genomic_DNA"/>
</dbReference>
<dbReference type="InterPro" id="IPR002347">
    <property type="entry name" value="SDR_fam"/>
</dbReference>